<evidence type="ECO:0000256" key="6">
    <source>
        <dbReference type="ARBA" id="ARBA00044511"/>
    </source>
</evidence>
<comment type="subunit">
    <text evidence="6">Binds to mitochondrial small subunit 15S rRNA.</text>
</comment>
<comment type="similarity">
    <text evidence="1">Belongs to the CCM1 family.</text>
</comment>
<keyword evidence="4 7" id="KW-0408">Iron</keyword>
<proteinExistence type="inferred from homology"/>
<feature type="repeat" description="PPR" evidence="8">
    <location>
        <begin position="968"/>
        <end position="1003"/>
    </location>
</feature>
<protein>
    <recommendedName>
        <fullName evidence="10">Cytochrome c domain-containing protein</fullName>
    </recommendedName>
</protein>
<dbReference type="PROSITE" id="PS51375">
    <property type="entry name" value="PPR"/>
    <property type="match status" value="3"/>
</dbReference>
<dbReference type="PROSITE" id="PS51007">
    <property type="entry name" value="CYTC"/>
    <property type="match status" value="1"/>
</dbReference>
<accession>A0AAF0ERL5</accession>
<evidence type="ECO:0000259" key="10">
    <source>
        <dbReference type="PROSITE" id="PS51007"/>
    </source>
</evidence>
<evidence type="ECO:0000256" key="8">
    <source>
        <dbReference type="PROSITE-ProRule" id="PRU00708"/>
    </source>
</evidence>
<evidence type="ECO:0000256" key="2">
    <source>
        <dbReference type="ARBA" id="ARBA00022723"/>
    </source>
</evidence>
<dbReference type="InterPro" id="IPR011990">
    <property type="entry name" value="TPR-like_helical_dom_sf"/>
</dbReference>
<dbReference type="AlphaFoldDB" id="A0AAF0ERL5"/>
<evidence type="ECO:0000256" key="1">
    <source>
        <dbReference type="ARBA" id="ARBA00006192"/>
    </source>
</evidence>
<dbReference type="InterPro" id="IPR033443">
    <property type="entry name" value="PROP1-like_PPR_dom"/>
</dbReference>
<dbReference type="GO" id="GO:0020037">
    <property type="term" value="F:heme binding"/>
    <property type="evidence" value="ECO:0007669"/>
    <property type="project" value="InterPro"/>
</dbReference>
<evidence type="ECO:0000313" key="11">
    <source>
        <dbReference type="EMBL" id="WFD35290.1"/>
    </source>
</evidence>
<organism evidence="11 12">
    <name type="scientific">Malassezia cuniculi</name>
    <dbReference type="NCBI Taxonomy" id="948313"/>
    <lineage>
        <taxon>Eukaryota</taxon>
        <taxon>Fungi</taxon>
        <taxon>Dikarya</taxon>
        <taxon>Basidiomycota</taxon>
        <taxon>Ustilaginomycotina</taxon>
        <taxon>Malasseziomycetes</taxon>
        <taxon>Malasseziales</taxon>
        <taxon>Malasseziaceae</taxon>
        <taxon>Malassezia</taxon>
    </lineage>
</organism>
<dbReference type="NCBIfam" id="TIGR00756">
    <property type="entry name" value="PPR"/>
    <property type="match status" value="1"/>
</dbReference>
<sequence>MPLFSKLAGHLEHLAGVPVDRNPPGGLLASVAFASRAAADSSPHTDSPRARIVLTRHAARMRPIPRRRSKSMSAVPPSEPESHEPLLRRHSMCSVRVSGHWEAGAQSPQVPREEADATCRARAVILQLVDAVSKSDETQIFVALDSFNALPPAEKASISVYNALLDALRPARPSAALIRRITSIYRHLRASGPHLDQDTYALSVELLCHSATMRRAKTHGRATDMALAESQFYEALQIASVAHTEHHPFQTTAPYNALLAYCAICGNTSGAVGVLELLEQSVICKANPASYRYLINAFAADRSRRAGETDVEQRQRRSAACEQIFEAFELAAAAAAPISELSERWSAPKKADVWAAMLSARVELGDAAGAVTLFERMMSQGRIDGPTPPVDTAAVSAMVHGFVSIGDYNAAVRWLGQVCRAELPRPSLAALDELFDAISQIPTAECFTLLHGLLDMLTSWLEDAKGNLCVCGYSAAAAAAALEQPRAEEAPKEAGKLADALDKLLTRYFASDCTSESSIVAAVAAAVRLVTRYTLLGRAEDAAKFFAHVVAGLRRLDNDAPAVVPVVCDACHLPMSIADAAAQNSETGAARFVALATLIAPALQGYSGSLADSLNAALVRQYAAASRELEGDFSSLNLDERTWQYVLEAFCGEERAAHRADLGLMRRLGIGRLIVDLVKLGKGQPQLDFSSVRTLLASKYGDEGVAALDGWIAGAARDTSEQRDVPPEATGTNAPHLPPVRSVDASLGTKFMNINRPGSDLTHEEAYDILKEHVSKGVYPPPGTIAPLINGYGRDGDVKTIDELYAIVLHVLAAQKADSDMRMRGWVQAEDAMITALSHAGETRRANSHRERLVAAGQAPSASAYAALIATIQERTDDAAIAEELFNESQRLGVRPTTYLFNTVISKLSRARKAEQALQLFDAIRNARVRPTSVTFGAAINACVRTGDEARAIALFSEMESQKSFQPRVPPYNTMIQYYVYSRPQRDRALYYFEKMQAAGVRPSAHTYKLLLDMWGTIDPVQPDRQQAVFAKLSADRLVSVQGTHWASLIHTHGTVLHNLDRAIEIFESIAEHAPMPRGGVSTVPDAVVYEALIAVFVAHGRTDLMPAYTTRMLGQGILPTAYIANLLIKGYAADGPLGLAEARRVFNSMSDPPAGVAAAGNHLPRHHGAGALKQFRERPAQRGGSLAIDSANVLGAHVNREPSTYETMIRAELSHGNVAEAYKVLDRMKARAFPAALVNRARALFDAQ</sequence>
<evidence type="ECO:0000313" key="12">
    <source>
        <dbReference type="Proteomes" id="UP001219933"/>
    </source>
</evidence>
<dbReference type="PANTHER" id="PTHR47447">
    <property type="entry name" value="OS03G0856100 PROTEIN"/>
    <property type="match status" value="1"/>
</dbReference>
<dbReference type="InterPro" id="IPR002885">
    <property type="entry name" value="PPR_rpt"/>
</dbReference>
<feature type="region of interest" description="Disordered" evidence="9">
    <location>
        <begin position="717"/>
        <end position="740"/>
    </location>
</feature>
<keyword evidence="12" id="KW-1185">Reference proteome</keyword>
<evidence type="ECO:0000256" key="5">
    <source>
        <dbReference type="ARBA" id="ARBA00044493"/>
    </source>
</evidence>
<dbReference type="Proteomes" id="UP001219933">
    <property type="component" value="Chromosome 3"/>
</dbReference>
<dbReference type="GO" id="GO:0009055">
    <property type="term" value="F:electron transfer activity"/>
    <property type="evidence" value="ECO:0007669"/>
    <property type="project" value="InterPro"/>
</dbReference>
<feature type="repeat" description="PPR" evidence="8">
    <location>
        <begin position="897"/>
        <end position="931"/>
    </location>
</feature>
<name>A0AAF0ERL5_9BASI</name>
<keyword evidence="7" id="KW-0349">Heme</keyword>
<dbReference type="Pfam" id="PF17177">
    <property type="entry name" value="PPR_long"/>
    <property type="match status" value="1"/>
</dbReference>
<comment type="function">
    <text evidence="5">Regulates mitochondrial small subunit maturation by controlling 15S rRNA 5'-end processing. Localizes to the 5' precursor of the 15S rRNA in a position that is subsequently occupied by mS47 in the mature yeast mtSSU. Uses structure and sequence-specific RNA recognition, binding to a single-stranded region of the precursor and specifically recognizing bases -6 to -1. The exchange of Ccm1 for mS47 is coupled to the irreversible removal of precursor rRNA that is accompanied by conformational changes of the mitoribosomal proteins uS5m and mS26. These conformational changes signal completion of 5'-end rRNA processing through protection of the mature 5'-end of the 15S rRNA and stabilization of mS47. The removal of the 5' precursor together with the dissociation of Ccm1 may be catalyzed by the 5'-3' exoribonuclease Pet127. Involved in the specific removal of group I introns in mitochondrial encoded transcripts.</text>
</comment>
<dbReference type="EMBL" id="CP119879">
    <property type="protein sequence ID" value="WFD35290.1"/>
    <property type="molecule type" value="Genomic_DNA"/>
</dbReference>
<reference evidence="11" key="1">
    <citation type="submission" date="2023-03" db="EMBL/GenBank/DDBJ databases">
        <title>Mating type loci evolution in Malassezia.</title>
        <authorList>
            <person name="Coelho M.A."/>
        </authorList>
    </citation>
    <scope>NUCLEOTIDE SEQUENCE</scope>
    <source>
        <strain evidence="11">CBS 11721</strain>
    </source>
</reference>
<evidence type="ECO:0000256" key="7">
    <source>
        <dbReference type="PROSITE-ProRule" id="PRU00433"/>
    </source>
</evidence>
<feature type="region of interest" description="Disordered" evidence="9">
    <location>
        <begin position="65"/>
        <end position="85"/>
    </location>
</feature>
<keyword evidence="3" id="KW-0677">Repeat</keyword>
<dbReference type="PANTHER" id="PTHR47447:SF17">
    <property type="entry name" value="OS12G0638900 PROTEIN"/>
    <property type="match status" value="1"/>
</dbReference>
<dbReference type="GO" id="GO:0046872">
    <property type="term" value="F:metal ion binding"/>
    <property type="evidence" value="ECO:0007669"/>
    <property type="project" value="UniProtKB-KW"/>
</dbReference>
<dbReference type="Gene3D" id="1.25.40.10">
    <property type="entry name" value="Tetratricopeptide repeat domain"/>
    <property type="match status" value="4"/>
</dbReference>
<dbReference type="InterPro" id="IPR009056">
    <property type="entry name" value="Cyt_c-like_dom"/>
</dbReference>
<dbReference type="Pfam" id="PF01535">
    <property type="entry name" value="PPR"/>
    <property type="match status" value="1"/>
</dbReference>
<evidence type="ECO:0000256" key="9">
    <source>
        <dbReference type="SAM" id="MobiDB-lite"/>
    </source>
</evidence>
<feature type="domain" description="Cytochrome c" evidence="10">
    <location>
        <begin position="537"/>
        <end position="716"/>
    </location>
</feature>
<keyword evidence="2 7" id="KW-0479">Metal-binding</keyword>
<feature type="repeat" description="PPR" evidence="8">
    <location>
        <begin position="1202"/>
        <end position="1236"/>
    </location>
</feature>
<evidence type="ECO:0000256" key="3">
    <source>
        <dbReference type="ARBA" id="ARBA00022737"/>
    </source>
</evidence>
<evidence type="ECO:0000256" key="4">
    <source>
        <dbReference type="ARBA" id="ARBA00023004"/>
    </source>
</evidence>
<gene>
    <name evidence="11" type="ORF">MCUN1_002141</name>
</gene>